<dbReference type="InterPro" id="IPR043595">
    <property type="entry name" value="FaeB/C/D"/>
</dbReference>
<comment type="subcellular location">
    <subcellularLocation>
        <location evidence="1">Secreted</location>
    </subcellularLocation>
</comment>
<dbReference type="AlphaFoldDB" id="A0A6A5TMT6"/>
<proteinExistence type="predicted"/>
<evidence type="ECO:0000256" key="4">
    <source>
        <dbReference type="ARBA" id="ARBA00022651"/>
    </source>
</evidence>
<evidence type="ECO:0000256" key="9">
    <source>
        <dbReference type="ARBA" id="ARBA00034075"/>
    </source>
</evidence>
<dbReference type="Proteomes" id="UP000800035">
    <property type="component" value="Unassembled WGS sequence"/>
</dbReference>
<dbReference type="GO" id="GO:0005576">
    <property type="term" value="C:extracellular region"/>
    <property type="evidence" value="ECO:0007669"/>
    <property type="project" value="UniProtKB-SubCell"/>
</dbReference>
<evidence type="ECO:0000256" key="6">
    <source>
        <dbReference type="ARBA" id="ARBA00022801"/>
    </source>
</evidence>
<evidence type="ECO:0000256" key="5">
    <source>
        <dbReference type="ARBA" id="ARBA00022729"/>
    </source>
</evidence>
<evidence type="ECO:0000256" key="2">
    <source>
        <dbReference type="ARBA" id="ARBA00013091"/>
    </source>
</evidence>
<evidence type="ECO:0000256" key="10">
    <source>
        <dbReference type="SAM" id="SignalP"/>
    </source>
</evidence>
<dbReference type="EC" id="3.1.1.73" evidence="2"/>
<dbReference type="GO" id="GO:0030600">
    <property type="term" value="F:feruloyl esterase activity"/>
    <property type="evidence" value="ECO:0007669"/>
    <property type="project" value="UniProtKB-EC"/>
</dbReference>
<accession>A0A6A5TMT6</accession>
<evidence type="ECO:0000313" key="11">
    <source>
        <dbReference type="EMBL" id="KAF1953022.1"/>
    </source>
</evidence>
<keyword evidence="4" id="KW-0858">Xylan degradation</keyword>
<reference evidence="11" key="1">
    <citation type="journal article" date="2020" name="Stud. Mycol.">
        <title>101 Dothideomycetes genomes: a test case for predicting lifestyles and emergence of pathogens.</title>
        <authorList>
            <person name="Haridas S."/>
            <person name="Albert R."/>
            <person name="Binder M."/>
            <person name="Bloem J."/>
            <person name="Labutti K."/>
            <person name="Salamov A."/>
            <person name="Andreopoulos B."/>
            <person name="Baker S."/>
            <person name="Barry K."/>
            <person name="Bills G."/>
            <person name="Bluhm B."/>
            <person name="Cannon C."/>
            <person name="Castanera R."/>
            <person name="Culley D."/>
            <person name="Daum C."/>
            <person name="Ezra D."/>
            <person name="Gonzalez J."/>
            <person name="Henrissat B."/>
            <person name="Kuo A."/>
            <person name="Liang C."/>
            <person name="Lipzen A."/>
            <person name="Lutzoni F."/>
            <person name="Magnuson J."/>
            <person name="Mondo S."/>
            <person name="Nolan M."/>
            <person name="Ohm R."/>
            <person name="Pangilinan J."/>
            <person name="Park H.-J."/>
            <person name="Ramirez L."/>
            <person name="Alfaro M."/>
            <person name="Sun H."/>
            <person name="Tritt A."/>
            <person name="Yoshinaga Y."/>
            <person name="Zwiers L.-H."/>
            <person name="Turgeon B."/>
            <person name="Goodwin S."/>
            <person name="Spatafora J."/>
            <person name="Crous P."/>
            <person name="Grigoriev I."/>
        </authorList>
    </citation>
    <scope>NUCLEOTIDE SEQUENCE</scope>
    <source>
        <strain evidence="11">CBS 675.92</strain>
    </source>
</reference>
<feature type="signal peptide" evidence="10">
    <location>
        <begin position="1"/>
        <end position="22"/>
    </location>
</feature>
<dbReference type="PANTHER" id="PTHR38050">
    <property type="match status" value="1"/>
</dbReference>
<dbReference type="OrthoDB" id="424610at2759"/>
<evidence type="ECO:0000313" key="12">
    <source>
        <dbReference type="Proteomes" id="UP000800035"/>
    </source>
</evidence>
<feature type="chain" id="PRO_5032995032" description="feruloyl esterase" evidence="10">
    <location>
        <begin position="23"/>
        <end position="331"/>
    </location>
</feature>
<name>A0A6A5TMT6_9PLEO</name>
<organism evidence="11 12">
    <name type="scientific">Byssothecium circinans</name>
    <dbReference type="NCBI Taxonomy" id="147558"/>
    <lineage>
        <taxon>Eukaryota</taxon>
        <taxon>Fungi</taxon>
        <taxon>Dikarya</taxon>
        <taxon>Ascomycota</taxon>
        <taxon>Pezizomycotina</taxon>
        <taxon>Dothideomycetes</taxon>
        <taxon>Pleosporomycetidae</taxon>
        <taxon>Pleosporales</taxon>
        <taxon>Massarineae</taxon>
        <taxon>Massarinaceae</taxon>
        <taxon>Byssothecium</taxon>
    </lineage>
</organism>
<sequence>MWTRISSVLLLATLSIIHPSSALPQPSQSYAPPRAIPARAGSGCGKSQFLPGVTQYRFGLKSSGKDRSYSFHLPAGYDKNRKHPVVVGFHGSSSVGLFFELDTKMSEARYSGDKIMIYPNGIDGSWAGPSYHSNSSSTIAEDIQFVSDLLNDVKSSFCVDDRKLYAVGMSNGGGFIGTLACDPVGSTLFSAYAAHSGAFYTDTNGPSNNCAPSPSALPIKMLEIHGAADSTVKYGGGQGDGGPQPPIASWLEWWAERNACSQKKEESIADGKVTALKWTCGGTEGVLQHYRVEGLGHCWADTEINLSQISVPQGPSVMRASEIVMGFFAGV</sequence>
<dbReference type="Gene3D" id="3.40.50.1820">
    <property type="entry name" value="alpha/beta hydrolase"/>
    <property type="match status" value="1"/>
</dbReference>
<comment type="catalytic activity">
    <reaction evidence="9">
        <text>feruloyl-polysaccharide + H2O = ferulate + polysaccharide.</text>
        <dbReference type="EC" id="3.1.1.73"/>
    </reaction>
</comment>
<gene>
    <name evidence="11" type="ORF">CC80DRAFT_451419</name>
</gene>
<dbReference type="GO" id="GO:0045493">
    <property type="term" value="P:xylan catabolic process"/>
    <property type="evidence" value="ECO:0007669"/>
    <property type="project" value="UniProtKB-KW"/>
</dbReference>
<dbReference type="InterPro" id="IPR029058">
    <property type="entry name" value="AB_hydrolase_fold"/>
</dbReference>
<keyword evidence="3" id="KW-0964">Secreted</keyword>
<keyword evidence="7" id="KW-0119">Carbohydrate metabolism</keyword>
<protein>
    <recommendedName>
        <fullName evidence="2">feruloyl esterase</fullName>
        <ecNumber evidence="2">3.1.1.73</ecNumber>
    </recommendedName>
</protein>
<evidence type="ECO:0000256" key="7">
    <source>
        <dbReference type="ARBA" id="ARBA00023277"/>
    </source>
</evidence>
<dbReference type="SUPFAM" id="SSF53474">
    <property type="entry name" value="alpha/beta-Hydrolases"/>
    <property type="match status" value="1"/>
</dbReference>
<dbReference type="EMBL" id="ML977006">
    <property type="protein sequence ID" value="KAF1953022.1"/>
    <property type="molecule type" value="Genomic_DNA"/>
</dbReference>
<keyword evidence="6 11" id="KW-0378">Hydrolase</keyword>
<evidence type="ECO:0000256" key="8">
    <source>
        <dbReference type="ARBA" id="ARBA00023326"/>
    </source>
</evidence>
<evidence type="ECO:0000256" key="3">
    <source>
        <dbReference type="ARBA" id="ARBA00022525"/>
    </source>
</evidence>
<keyword evidence="5 10" id="KW-0732">Signal</keyword>
<dbReference type="PANTHER" id="PTHR38050:SF2">
    <property type="entry name" value="FERULOYL ESTERASE C-RELATED"/>
    <property type="match status" value="1"/>
</dbReference>
<keyword evidence="8" id="KW-0624">Polysaccharide degradation</keyword>
<keyword evidence="12" id="KW-1185">Reference proteome</keyword>
<evidence type="ECO:0000256" key="1">
    <source>
        <dbReference type="ARBA" id="ARBA00004613"/>
    </source>
</evidence>